<protein>
    <submittedName>
        <fullName evidence="1">Uncharacterized conserved protein</fullName>
    </submittedName>
</protein>
<dbReference type="Gene3D" id="3.30.70.260">
    <property type="match status" value="1"/>
</dbReference>
<evidence type="ECO:0000313" key="1">
    <source>
        <dbReference type="EMBL" id="SNV06320.1"/>
    </source>
</evidence>
<name>A0AAX2GWM2_9FLAO</name>
<organism evidence="1 2">
    <name type="scientific">Capnocytophaga haemolytica</name>
    <dbReference type="NCBI Taxonomy" id="45243"/>
    <lineage>
        <taxon>Bacteria</taxon>
        <taxon>Pseudomonadati</taxon>
        <taxon>Bacteroidota</taxon>
        <taxon>Flavobacteriia</taxon>
        <taxon>Flavobacteriales</taxon>
        <taxon>Flavobacteriaceae</taxon>
        <taxon>Capnocytophaga</taxon>
    </lineage>
</organism>
<dbReference type="SUPFAM" id="SSF117991">
    <property type="entry name" value="YbeD/HP0495-like"/>
    <property type="match status" value="1"/>
</dbReference>
<dbReference type="EMBL" id="LT906449">
    <property type="protein sequence ID" value="SNV06320.1"/>
    <property type="molecule type" value="Genomic_DNA"/>
</dbReference>
<dbReference type="AlphaFoldDB" id="A0AAX2GWM2"/>
<accession>A0AAX2GWM2</accession>
<gene>
    <name evidence="1" type="ORF">SAMEA44541418_00724</name>
</gene>
<dbReference type="InterPro" id="IPR027471">
    <property type="entry name" value="YbeD-like_sf"/>
</dbReference>
<evidence type="ECO:0000313" key="2">
    <source>
        <dbReference type="Proteomes" id="UP000215539"/>
    </source>
</evidence>
<reference evidence="1 2" key="1">
    <citation type="submission" date="2017-06" db="EMBL/GenBank/DDBJ databases">
        <authorList>
            <consortium name="Pathogen Informatics"/>
        </authorList>
    </citation>
    <scope>NUCLEOTIDE SEQUENCE [LARGE SCALE GENOMIC DNA]</scope>
    <source>
        <strain evidence="1 2">NCTC12947</strain>
    </source>
</reference>
<proteinExistence type="predicted"/>
<sequence length="102" mass="11361">MNSKKEMKTEQELADFFERLKGQLLETTTFPTSYLYKFTLPNDAAKVAQLKEVFKGTDAEISTRTSSGGKYVGVSVKVSLTDADQVIHYYKEAGKVEGILSL</sequence>
<dbReference type="Proteomes" id="UP000215539">
    <property type="component" value="Chromosome 1"/>
</dbReference>
<dbReference type="InterPro" id="IPR007454">
    <property type="entry name" value="UPF0250_YbeD-like"/>
</dbReference>
<dbReference type="Pfam" id="PF04359">
    <property type="entry name" value="DUF493"/>
    <property type="match status" value="1"/>
</dbReference>